<protein>
    <recommendedName>
        <fullName evidence="2">BUD13 homolog</fullName>
    </recommendedName>
</protein>
<dbReference type="GO" id="GO:0003723">
    <property type="term" value="F:RNA binding"/>
    <property type="evidence" value="ECO:0007669"/>
    <property type="project" value="TreeGrafter"/>
</dbReference>
<feature type="compositionally biased region" description="Basic and acidic residues" evidence="3">
    <location>
        <begin position="362"/>
        <end position="385"/>
    </location>
</feature>
<evidence type="ECO:0000256" key="3">
    <source>
        <dbReference type="SAM" id="MobiDB-lite"/>
    </source>
</evidence>
<dbReference type="GO" id="GO:0070274">
    <property type="term" value="C:RES complex"/>
    <property type="evidence" value="ECO:0007669"/>
    <property type="project" value="TreeGrafter"/>
</dbReference>
<proteinExistence type="inferred from homology"/>
<organism evidence="4 5">
    <name type="scientific">Branchiostoma lanceolatum</name>
    <name type="common">Common lancelet</name>
    <name type="synonym">Amphioxus lanceolatum</name>
    <dbReference type="NCBI Taxonomy" id="7740"/>
    <lineage>
        <taxon>Eukaryota</taxon>
        <taxon>Metazoa</taxon>
        <taxon>Chordata</taxon>
        <taxon>Cephalochordata</taxon>
        <taxon>Leptocardii</taxon>
        <taxon>Amphioxiformes</taxon>
        <taxon>Branchiostomatidae</taxon>
        <taxon>Branchiostoma</taxon>
    </lineage>
</organism>
<dbReference type="EMBL" id="OV696698">
    <property type="protein sequence ID" value="CAH1242933.1"/>
    <property type="molecule type" value="Genomic_DNA"/>
</dbReference>
<dbReference type="GO" id="GO:0005684">
    <property type="term" value="C:U2-type spliceosomal complex"/>
    <property type="evidence" value="ECO:0007669"/>
    <property type="project" value="TreeGrafter"/>
</dbReference>
<comment type="similarity">
    <text evidence="1">Belongs to the CWC26 family.</text>
</comment>
<dbReference type="GO" id="GO:0000398">
    <property type="term" value="P:mRNA splicing, via spliceosome"/>
    <property type="evidence" value="ECO:0007669"/>
    <property type="project" value="TreeGrafter"/>
</dbReference>
<evidence type="ECO:0000313" key="4">
    <source>
        <dbReference type="EMBL" id="CAH1242933.1"/>
    </source>
</evidence>
<dbReference type="Proteomes" id="UP000838412">
    <property type="component" value="Chromosome 13"/>
</dbReference>
<evidence type="ECO:0000256" key="2">
    <source>
        <dbReference type="ARBA" id="ARBA00014454"/>
    </source>
</evidence>
<reference evidence="4" key="1">
    <citation type="submission" date="2022-01" db="EMBL/GenBank/DDBJ databases">
        <authorList>
            <person name="Braso-Vives M."/>
        </authorList>
    </citation>
    <scope>NUCLEOTIDE SEQUENCE</scope>
</reference>
<feature type="compositionally biased region" description="Acidic residues" evidence="3">
    <location>
        <begin position="67"/>
        <end position="76"/>
    </location>
</feature>
<dbReference type="Pfam" id="PF09736">
    <property type="entry name" value="Bud13"/>
    <property type="match status" value="1"/>
</dbReference>
<keyword evidence="5" id="KW-1185">Reference proteome</keyword>
<dbReference type="PANTHER" id="PTHR31809:SF0">
    <property type="entry name" value="BUD13 HOMOLOG"/>
    <property type="match status" value="1"/>
</dbReference>
<dbReference type="PANTHER" id="PTHR31809">
    <property type="entry name" value="BUD13 HOMOLOG"/>
    <property type="match status" value="1"/>
</dbReference>
<gene>
    <name evidence="4" type="primary">BUD13</name>
    <name evidence="4" type="ORF">BLAG_LOCUS6102</name>
</gene>
<sequence length="507" mass="58926">MVWSSIRIRFSFNMASMSKEEYLKRYLSGPAEETKKKKKKAKVKSKTSIRIVDDDVDWRAIAPDVNEEPEALDIEEEKPSVAGVIDERPDEEVQLEAFRQSEKWRLMGKDGKGGFHSVNSPSQSPRRRHDSGSDQSPPRRQRNDSDSDQSPPRKGRQQSDSDQSPARRKRHDSDQSPPRRRRHDSDQSPPRKRKPNSDSDQSPPRRKRHDSDQSPPRKRGRDHGTNQSAKRRRHDSDDDLSPPRGRAGSDEDLSPPRRRQRHDSDSDLSPPRHSRAGSDQSPPRQKPSEGRRKDKQQKKSDLLEMGTGLSGKRAGLQDAQSLREETKMMKAKEKAMFDRMNEEVSGKNAETVYREKGRKRDLKAEKIKEREEENKAREEQEKYMEWGRGVAQTKQQEANIEDHLKEMDKPLARYRDDQDLDKMLKEQDREGDPMLAFLSKKKSKGKDGKERPRYNGPAPPPNRFNLWPGYRWDVVDRSNGFEKRFFQAQANKRAVKDEAYKWSVEDM</sequence>
<feature type="region of interest" description="Disordered" evidence="3">
    <location>
        <begin position="335"/>
        <end position="395"/>
    </location>
</feature>
<name>A0A8J9YWD8_BRALA</name>
<dbReference type="AlphaFoldDB" id="A0A8J9YWD8"/>
<accession>A0A8J9YWD8</accession>
<dbReference type="InterPro" id="IPR051112">
    <property type="entry name" value="CWC26_splicing_factor"/>
</dbReference>
<dbReference type="OrthoDB" id="6022at2759"/>
<feature type="region of interest" description="Disordered" evidence="3">
    <location>
        <begin position="408"/>
        <end position="467"/>
    </location>
</feature>
<evidence type="ECO:0000313" key="5">
    <source>
        <dbReference type="Proteomes" id="UP000838412"/>
    </source>
</evidence>
<evidence type="ECO:0000256" key="1">
    <source>
        <dbReference type="ARBA" id="ARBA00011069"/>
    </source>
</evidence>
<feature type="compositionally biased region" description="Basic and acidic residues" evidence="3">
    <location>
        <begin position="99"/>
        <end position="113"/>
    </location>
</feature>
<dbReference type="InterPro" id="IPR018609">
    <property type="entry name" value="Bud13"/>
</dbReference>
<feature type="compositionally biased region" description="Basic and acidic residues" evidence="3">
    <location>
        <begin position="286"/>
        <end position="302"/>
    </location>
</feature>
<feature type="compositionally biased region" description="Basic and acidic residues" evidence="3">
    <location>
        <begin position="408"/>
        <end position="432"/>
    </location>
</feature>
<feature type="region of interest" description="Disordered" evidence="3">
    <location>
        <begin position="67"/>
        <end position="321"/>
    </location>
</feature>
<feature type="compositionally biased region" description="Basic and acidic residues" evidence="3">
    <location>
        <begin position="335"/>
        <end position="345"/>
    </location>
</feature>